<evidence type="ECO:0000256" key="4">
    <source>
        <dbReference type="ARBA" id="ARBA00022741"/>
    </source>
</evidence>
<protein>
    <recommendedName>
        <fullName evidence="11">Chaperone protein ClpB</fullName>
    </recommendedName>
</protein>
<dbReference type="CDD" id="cd19499">
    <property type="entry name" value="RecA-like_ClpB_Hsp104-like"/>
    <property type="match status" value="1"/>
</dbReference>
<sequence>MDMNMLTQKSIEAVKDAEKIALDHNAPEIEPDHLLLALVTQENGVVSRIFERMGKSTYPIIEELKRLVANKPSMSGPGREPGKVYISRDTEKVLNEAYKIAKNMDDQYISVEHILLGMFDLGKKSPVVELLGRYGITKASIDTVLNEVRGGQKVTSDHPETTYEALAQYGHDLVQDCMDNKLDPVIGRDSEIRHTIRILSRKTKNNPVLIGEPGVGKTAIVEGLAARIVAGDVPEGLKGKRIISLDLGALVAGAKYRGEFEERFKAVLKEVKDSDGEIILFIDELHTIVGAGKTDGAMDAGNMLKPMLARGELHCIGATTLDEYRQYIEKDPALERRFQPVMVDEPTVEDTIAILRGLKERYEIFHGVKILDNALVSAAVLSNRYISDRFLPDKAIDLVDEACAMIRTEIDSMPVEMDEVNRKIIQMEIEEAALKKDDDKLSKERLERLQKELAEYKDDFNGMKIQWQNEKDAVEEVQKVKEEIDSVNHQIEKAERAYDLDKAAELKYGKLPELKKKMEELEALAESKGADDSLIRERVSEEEIAEIISNWTGIPLSKLVSGEREKLLNLEETLEERVIGQEEPIKKVVDAIIRSRAGIKNPNTPIGSFLFLGPTGVGKTELAKAVAANLFDTENNMVRIDMSEYMEKFSVSRLIGAPPGYVGYEEGGQLTEAVRRKPYSVILLDEIEKAHKDVFNILLQVLDDGRITDSQGRTVDFKNTIIIMTSNIGSEFLLEGIGPDGEIKEETEDAVMSSLRNYFRPEFLNRIDEIVLYKPLSRESITHIVDLMMVELQKRLEDNRLSVVLTEGAKEAIIDQGYDPSYGARPLKRFIQKNIETMVGKEIIRGSLDEGDVLTIDFKDGRFTVIDEKTSASE</sequence>
<dbReference type="GO" id="GO:0008233">
    <property type="term" value="F:peptidase activity"/>
    <property type="evidence" value="ECO:0007669"/>
    <property type="project" value="UniProtKB-KW"/>
</dbReference>
<dbReference type="SMART" id="SM00382">
    <property type="entry name" value="AAA"/>
    <property type="match status" value="2"/>
</dbReference>
<keyword evidence="14" id="KW-1185">Reference proteome</keyword>
<dbReference type="GO" id="GO:0016887">
    <property type="term" value="F:ATP hydrolysis activity"/>
    <property type="evidence" value="ECO:0007669"/>
    <property type="project" value="InterPro"/>
</dbReference>
<dbReference type="InterPro" id="IPR004176">
    <property type="entry name" value="Clp_R_N"/>
</dbReference>
<dbReference type="OrthoDB" id="9803641at2"/>
<dbReference type="InterPro" id="IPR017730">
    <property type="entry name" value="Chaperonin_ClpB"/>
</dbReference>
<reference evidence="14" key="1">
    <citation type="submission" date="2016-10" db="EMBL/GenBank/DDBJ databases">
        <authorList>
            <person name="Varghese N."/>
            <person name="Submissions S."/>
        </authorList>
    </citation>
    <scope>NUCLEOTIDE SEQUENCE [LARGE SCALE GENOMIC DNA]</scope>
    <source>
        <strain evidence="14">VPI 5359</strain>
    </source>
</reference>
<dbReference type="PANTHER" id="PTHR11638:SF18">
    <property type="entry name" value="HEAT SHOCK PROTEIN 104"/>
    <property type="match status" value="1"/>
</dbReference>
<dbReference type="FunFam" id="3.40.50.300:FF:000025">
    <property type="entry name" value="ATP-dependent Clp protease subunit"/>
    <property type="match status" value="1"/>
</dbReference>
<dbReference type="GO" id="GO:0005737">
    <property type="term" value="C:cytoplasm"/>
    <property type="evidence" value="ECO:0007669"/>
    <property type="project" value="UniProtKB-SubCell"/>
</dbReference>
<dbReference type="STRING" id="1528.SAMN04488579_10670"/>
<keyword evidence="7 10" id="KW-0143">Chaperone</keyword>
<feature type="domain" description="Clp R" evidence="12">
    <location>
        <begin position="3"/>
        <end position="151"/>
    </location>
</feature>
<comment type="function">
    <text evidence="11">Part of a stress-induced multi-chaperone system, it is involved in the recovery of the cell from heat-induced damage, in cooperation with DnaK, DnaJ and GrpE.</text>
</comment>
<dbReference type="InterPro" id="IPR036628">
    <property type="entry name" value="Clp_N_dom_sf"/>
</dbReference>
<dbReference type="GO" id="GO:0005524">
    <property type="term" value="F:ATP binding"/>
    <property type="evidence" value="ECO:0007669"/>
    <property type="project" value="UniProtKB-UniRule"/>
</dbReference>
<comment type="subcellular location">
    <subcellularLocation>
        <location evidence="1 11">Cytoplasm</location>
    </subcellularLocation>
</comment>
<evidence type="ECO:0000313" key="13">
    <source>
        <dbReference type="EMBL" id="SDX72837.1"/>
    </source>
</evidence>
<dbReference type="Pfam" id="PF02861">
    <property type="entry name" value="Clp_N"/>
    <property type="match status" value="1"/>
</dbReference>
<dbReference type="InterPro" id="IPR050130">
    <property type="entry name" value="ClpA_ClpB"/>
</dbReference>
<dbReference type="RefSeq" id="WP_090244165.1">
    <property type="nucleotide sequence ID" value="NZ_FNOU01000006.1"/>
</dbReference>
<comment type="similarity">
    <text evidence="2 10">Belongs to the ClpA/ClpB family.</text>
</comment>
<evidence type="ECO:0000256" key="8">
    <source>
        <dbReference type="ARBA" id="ARBA00026057"/>
    </source>
</evidence>
<comment type="subunit">
    <text evidence="8">Homohexamer. The oligomerization is ATP-dependent.</text>
</comment>
<dbReference type="InterPro" id="IPR028299">
    <property type="entry name" value="ClpA/B_CS2"/>
</dbReference>
<dbReference type="GO" id="GO:0006508">
    <property type="term" value="P:proteolysis"/>
    <property type="evidence" value="ECO:0007669"/>
    <property type="project" value="UniProtKB-KW"/>
</dbReference>
<keyword evidence="3 9" id="KW-0677">Repeat</keyword>
<keyword evidence="4 10" id="KW-0547">Nucleotide-binding</keyword>
<dbReference type="Pfam" id="PF07724">
    <property type="entry name" value="AAA_2"/>
    <property type="match status" value="1"/>
</dbReference>
<dbReference type="InterPro" id="IPR019489">
    <property type="entry name" value="Clp_ATPase_C"/>
</dbReference>
<dbReference type="PROSITE" id="PS00870">
    <property type="entry name" value="CLPAB_1"/>
    <property type="match status" value="1"/>
</dbReference>
<dbReference type="InterPro" id="IPR018368">
    <property type="entry name" value="ClpA/B_CS1"/>
</dbReference>
<dbReference type="SMART" id="SM01086">
    <property type="entry name" value="ClpB_D2-small"/>
    <property type="match status" value="1"/>
</dbReference>
<comment type="subunit">
    <text evidence="11">Homohexamer; The oligomerization is ATP-dependent.</text>
</comment>
<dbReference type="InterPro" id="IPR001270">
    <property type="entry name" value="ClpA/B"/>
</dbReference>
<evidence type="ECO:0000256" key="10">
    <source>
        <dbReference type="RuleBase" id="RU004432"/>
    </source>
</evidence>
<keyword evidence="6 11" id="KW-0175">Coiled coil</keyword>
<dbReference type="InterPro" id="IPR041546">
    <property type="entry name" value="ClpA/ClpB_AAA_lid"/>
</dbReference>
<proteinExistence type="inferred from homology"/>
<dbReference type="FunFam" id="3.40.50.300:FF:000010">
    <property type="entry name" value="Chaperone clpB 1, putative"/>
    <property type="match status" value="1"/>
</dbReference>
<dbReference type="PROSITE" id="PS00871">
    <property type="entry name" value="CLPAB_2"/>
    <property type="match status" value="1"/>
</dbReference>
<dbReference type="PRINTS" id="PR00300">
    <property type="entry name" value="CLPPROTEASEA"/>
</dbReference>
<dbReference type="InterPro" id="IPR027417">
    <property type="entry name" value="P-loop_NTPase"/>
</dbReference>
<dbReference type="InterPro" id="IPR003959">
    <property type="entry name" value="ATPase_AAA_core"/>
</dbReference>
<evidence type="ECO:0000256" key="5">
    <source>
        <dbReference type="ARBA" id="ARBA00022840"/>
    </source>
</evidence>
<evidence type="ECO:0000256" key="9">
    <source>
        <dbReference type="PROSITE-ProRule" id="PRU01251"/>
    </source>
</evidence>
<dbReference type="Pfam" id="PF17871">
    <property type="entry name" value="AAA_lid_9"/>
    <property type="match status" value="1"/>
</dbReference>
<dbReference type="Gene3D" id="1.10.1780.10">
    <property type="entry name" value="Clp, N-terminal domain"/>
    <property type="match status" value="1"/>
</dbReference>
<dbReference type="EMBL" id="FNOU01000006">
    <property type="protein sequence ID" value="SDX72837.1"/>
    <property type="molecule type" value="Genomic_DNA"/>
</dbReference>
<dbReference type="FunFam" id="3.40.50.300:FF:000120">
    <property type="entry name" value="ATP-dependent chaperone ClpB"/>
    <property type="match status" value="1"/>
</dbReference>
<evidence type="ECO:0000256" key="11">
    <source>
        <dbReference type="RuleBase" id="RU362034"/>
    </source>
</evidence>
<dbReference type="CDD" id="cd00009">
    <property type="entry name" value="AAA"/>
    <property type="match status" value="1"/>
</dbReference>
<feature type="coiled-coil region" evidence="11">
    <location>
        <begin position="417"/>
        <end position="531"/>
    </location>
</feature>
<evidence type="ECO:0000313" key="14">
    <source>
        <dbReference type="Proteomes" id="UP000199652"/>
    </source>
</evidence>
<dbReference type="Pfam" id="PF00004">
    <property type="entry name" value="AAA"/>
    <property type="match status" value="1"/>
</dbReference>
<organism evidence="13 14">
    <name type="scientific">Eubacterium barkeri</name>
    <name type="common">Clostridium barkeri</name>
    <dbReference type="NCBI Taxonomy" id="1528"/>
    <lineage>
        <taxon>Bacteria</taxon>
        <taxon>Bacillati</taxon>
        <taxon>Bacillota</taxon>
        <taxon>Clostridia</taxon>
        <taxon>Eubacteriales</taxon>
        <taxon>Eubacteriaceae</taxon>
        <taxon>Eubacterium</taxon>
    </lineage>
</organism>
<dbReference type="PANTHER" id="PTHR11638">
    <property type="entry name" value="ATP-DEPENDENT CLP PROTEASE"/>
    <property type="match status" value="1"/>
</dbReference>
<keyword evidence="13" id="KW-0378">Hydrolase</keyword>
<dbReference type="PROSITE" id="PS51903">
    <property type="entry name" value="CLP_R"/>
    <property type="match status" value="1"/>
</dbReference>
<evidence type="ECO:0000256" key="7">
    <source>
        <dbReference type="ARBA" id="ARBA00023186"/>
    </source>
</evidence>
<evidence type="ECO:0000256" key="2">
    <source>
        <dbReference type="ARBA" id="ARBA00008675"/>
    </source>
</evidence>
<dbReference type="GO" id="GO:0034605">
    <property type="term" value="P:cellular response to heat"/>
    <property type="evidence" value="ECO:0007669"/>
    <property type="project" value="TreeGrafter"/>
</dbReference>
<dbReference type="SUPFAM" id="SSF81923">
    <property type="entry name" value="Double Clp-N motif"/>
    <property type="match status" value="1"/>
</dbReference>
<dbReference type="InterPro" id="IPR003593">
    <property type="entry name" value="AAA+_ATPase"/>
</dbReference>
<gene>
    <name evidence="11" type="primary">clpB</name>
    <name evidence="13" type="ORF">SAMN04488579_10670</name>
</gene>
<keyword evidence="11" id="KW-0346">Stress response</keyword>
<dbReference type="AlphaFoldDB" id="A0A1H3E2H7"/>
<dbReference type="Pfam" id="PF10431">
    <property type="entry name" value="ClpB_D2-small"/>
    <property type="match status" value="1"/>
</dbReference>
<evidence type="ECO:0000259" key="12">
    <source>
        <dbReference type="PROSITE" id="PS51903"/>
    </source>
</evidence>
<keyword evidence="13" id="KW-0645">Protease</keyword>
<evidence type="ECO:0000256" key="6">
    <source>
        <dbReference type="ARBA" id="ARBA00023054"/>
    </source>
</evidence>
<keyword evidence="5 10" id="KW-0067">ATP-binding</keyword>
<dbReference type="Proteomes" id="UP000199652">
    <property type="component" value="Unassembled WGS sequence"/>
</dbReference>
<dbReference type="Gene3D" id="1.10.8.60">
    <property type="match status" value="1"/>
</dbReference>
<dbReference type="Gene3D" id="3.40.50.300">
    <property type="entry name" value="P-loop containing nucleotide triphosphate hydrolases"/>
    <property type="match status" value="3"/>
</dbReference>
<evidence type="ECO:0000256" key="3">
    <source>
        <dbReference type="ARBA" id="ARBA00022737"/>
    </source>
</evidence>
<keyword evidence="11" id="KW-0963">Cytoplasm</keyword>
<accession>A0A1H3E2H7</accession>
<evidence type="ECO:0000256" key="1">
    <source>
        <dbReference type="ARBA" id="ARBA00004496"/>
    </source>
</evidence>
<dbReference type="NCBIfam" id="TIGR03346">
    <property type="entry name" value="chaperone_ClpB"/>
    <property type="match status" value="1"/>
</dbReference>
<dbReference type="SUPFAM" id="SSF52540">
    <property type="entry name" value="P-loop containing nucleoside triphosphate hydrolases"/>
    <property type="match status" value="2"/>
</dbReference>
<name>A0A1H3E2H7_EUBBA</name>
<dbReference type="GO" id="GO:0042026">
    <property type="term" value="P:protein refolding"/>
    <property type="evidence" value="ECO:0007669"/>
    <property type="project" value="UniProtKB-UniRule"/>
</dbReference>